<keyword evidence="4" id="KW-1185">Reference proteome</keyword>
<evidence type="ECO:0000256" key="1">
    <source>
        <dbReference type="SAM" id="MobiDB-lite"/>
    </source>
</evidence>
<dbReference type="InterPro" id="IPR007110">
    <property type="entry name" value="Ig-like_dom"/>
</dbReference>
<proteinExistence type="predicted"/>
<dbReference type="Gene3D" id="2.60.40.10">
    <property type="entry name" value="Immunoglobulins"/>
    <property type="match status" value="1"/>
</dbReference>
<evidence type="ECO:0000259" key="2">
    <source>
        <dbReference type="PROSITE" id="PS50835"/>
    </source>
</evidence>
<evidence type="ECO:0000313" key="3">
    <source>
        <dbReference type="EMBL" id="CAI9151408.1"/>
    </source>
</evidence>
<organism evidence="3 4">
    <name type="scientific">Rangifer tarandus platyrhynchus</name>
    <name type="common">Svalbard reindeer</name>
    <dbReference type="NCBI Taxonomy" id="3082113"/>
    <lineage>
        <taxon>Eukaryota</taxon>
        <taxon>Metazoa</taxon>
        <taxon>Chordata</taxon>
        <taxon>Craniata</taxon>
        <taxon>Vertebrata</taxon>
        <taxon>Euteleostomi</taxon>
        <taxon>Mammalia</taxon>
        <taxon>Eutheria</taxon>
        <taxon>Laurasiatheria</taxon>
        <taxon>Artiodactyla</taxon>
        <taxon>Ruminantia</taxon>
        <taxon>Pecora</taxon>
        <taxon>Cervidae</taxon>
        <taxon>Odocoileinae</taxon>
        <taxon>Rangifer</taxon>
    </lineage>
</organism>
<feature type="region of interest" description="Disordered" evidence="1">
    <location>
        <begin position="1"/>
        <end position="38"/>
    </location>
</feature>
<gene>
    <name evidence="3" type="ORF">MRATA1EN1_LOCUS370</name>
</gene>
<dbReference type="InterPro" id="IPR013783">
    <property type="entry name" value="Ig-like_fold"/>
</dbReference>
<reference evidence="3" key="1">
    <citation type="submission" date="2023-04" db="EMBL/GenBank/DDBJ databases">
        <authorList>
            <consortium name="ELIXIR-Norway"/>
        </authorList>
    </citation>
    <scope>NUCLEOTIDE SEQUENCE [LARGE SCALE GENOMIC DNA]</scope>
</reference>
<accession>A0ABN8XQX2</accession>
<dbReference type="SUPFAM" id="SSF48726">
    <property type="entry name" value="Immunoglobulin"/>
    <property type="match status" value="1"/>
</dbReference>
<feature type="compositionally biased region" description="Polar residues" evidence="1">
    <location>
        <begin position="8"/>
        <end position="27"/>
    </location>
</feature>
<dbReference type="Proteomes" id="UP001176941">
    <property type="component" value="Chromosome 1"/>
</dbReference>
<protein>
    <recommendedName>
        <fullName evidence="2">Ig-like domain-containing protein</fullName>
    </recommendedName>
</protein>
<feature type="domain" description="Ig-like" evidence="2">
    <location>
        <begin position="28"/>
        <end position="111"/>
    </location>
</feature>
<name>A0ABN8XQX2_RANTA</name>
<dbReference type="PROSITE" id="PS50835">
    <property type="entry name" value="IG_LIKE"/>
    <property type="match status" value="1"/>
</dbReference>
<sequence>MTRGVPEPSSSWEHNGMTLSTADQSGIPTAATGARDPVWSSEPKGAVLECIATGHPQPLVWSYLGGCSISVGGIQVLGPGNLMISEVLVQHSRVYVCAVSQSARNSDPTIAQSILFVQGEPQGPARECPGSPHPPREPG</sequence>
<dbReference type="EMBL" id="OX459937">
    <property type="protein sequence ID" value="CAI9151408.1"/>
    <property type="molecule type" value="Genomic_DNA"/>
</dbReference>
<dbReference type="InterPro" id="IPR036179">
    <property type="entry name" value="Ig-like_dom_sf"/>
</dbReference>
<evidence type="ECO:0000313" key="4">
    <source>
        <dbReference type="Proteomes" id="UP001176941"/>
    </source>
</evidence>
<feature type="region of interest" description="Disordered" evidence="1">
    <location>
        <begin position="120"/>
        <end position="139"/>
    </location>
</feature>